<dbReference type="InterPro" id="IPR012394">
    <property type="entry name" value="Aldehyde_DH_NAD(P)"/>
</dbReference>
<dbReference type="PANTHER" id="PTHR43570:SF16">
    <property type="entry name" value="ALDEHYDE DEHYDROGENASE TYPE III, ISOFORM Q"/>
    <property type="match status" value="1"/>
</dbReference>
<accession>A0A5A8DRY6</accession>
<evidence type="ECO:0000259" key="6">
    <source>
        <dbReference type="Pfam" id="PF00171"/>
    </source>
</evidence>
<keyword evidence="5" id="KW-0812">Transmembrane</keyword>
<dbReference type="CDD" id="cd07087">
    <property type="entry name" value="ALDH_F3-13-14_CALDH-like"/>
    <property type="match status" value="1"/>
</dbReference>
<organism evidence="7 8">
    <name type="scientific">Cafeteria roenbergensis</name>
    <name type="common">Marine flagellate</name>
    <dbReference type="NCBI Taxonomy" id="33653"/>
    <lineage>
        <taxon>Eukaryota</taxon>
        <taxon>Sar</taxon>
        <taxon>Stramenopiles</taxon>
        <taxon>Bigyra</taxon>
        <taxon>Opalozoa</taxon>
        <taxon>Bicosoecida</taxon>
        <taxon>Cafeteriaceae</taxon>
        <taxon>Cafeteria</taxon>
    </lineage>
</organism>
<gene>
    <name evidence="7" type="ORF">FNF31_00903</name>
</gene>
<dbReference type="GO" id="GO:0006081">
    <property type="term" value="P:aldehyde metabolic process"/>
    <property type="evidence" value="ECO:0007669"/>
    <property type="project" value="InterPro"/>
</dbReference>
<proteinExistence type="inferred from homology"/>
<dbReference type="InterPro" id="IPR016162">
    <property type="entry name" value="Ald_DH_N"/>
</dbReference>
<comment type="caution">
    <text evidence="7">The sequence shown here is derived from an EMBL/GenBank/DDBJ whole genome shotgun (WGS) entry which is preliminary data.</text>
</comment>
<dbReference type="GO" id="GO:0004029">
    <property type="term" value="F:aldehyde dehydrogenase (NAD+) activity"/>
    <property type="evidence" value="ECO:0007669"/>
    <property type="project" value="TreeGrafter"/>
</dbReference>
<feature type="domain" description="Aldehyde dehydrogenase" evidence="6">
    <location>
        <begin position="10"/>
        <end position="445"/>
    </location>
</feature>
<dbReference type="InterPro" id="IPR016160">
    <property type="entry name" value="Ald_DH_CS_CYS"/>
</dbReference>
<evidence type="ECO:0000313" key="7">
    <source>
        <dbReference type="EMBL" id="KAA0167464.1"/>
    </source>
</evidence>
<evidence type="ECO:0000256" key="5">
    <source>
        <dbReference type="SAM" id="Phobius"/>
    </source>
</evidence>
<keyword evidence="5" id="KW-1133">Transmembrane helix</keyword>
<dbReference type="FunFam" id="3.40.309.10:FF:000003">
    <property type="entry name" value="Aldehyde dehydrogenase"/>
    <property type="match status" value="1"/>
</dbReference>
<dbReference type="PROSITE" id="PS00070">
    <property type="entry name" value="ALDEHYDE_DEHYDR_CYS"/>
    <property type="match status" value="1"/>
</dbReference>
<dbReference type="Proteomes" id="UP000325113">
    <property type="component" value="Unassembled WGS sequence"/>
</dbReference>
<dbReference type="AlphaFoldDB" id="A0A5A8DRY6"/>
<keyword evidence="5" id="KW-0472">Membrane</keyword>
<dbReference type="EMBL" id="VLTM01000005">
    <property type="protein sequence ID" value="KAA0167464.1"/>
    <property type="molecule type" value="Genomic_DNA"/>
</dbReference>
<evidence type="ECO:0000256" key="3">
    <source>
        <dbReference type="PIRNR" id="PIRNR036492"/>
    </source>
</evidence>
<dbReference type="GO" id="GO:0005737">
    <property type="term" value="C:cytoplasm"/>
    <property type="evidence" value="ECO:0007669"/>
    <property type="project" value="TreeGrafter"/>
</dbReference>
<reference evidence="7 8" key="1">
    <citation type="submission" date="2019-07" db="EMBL/GenBank/DDBJ databases">
        <title>Genomes of Cafeteria roenbergensis.</title>
        <authorList>
            <person name="Fischer M.G."/>
            <person name="Hackl T."/>
            <person name="Roman M."/>
        </authorList>
    </citation>
    <scope>NUCLEOTIDE SEQUENCE [LARGE SCALE GENOMIC DNA]</scope>
    <source>
        <strain evidence="7 8">Cflag</strain>
    </source>
</reference>
<feature type="transmembrane region" description="Helical" evidence="5">
    <location>
        <begin position="485"/>
        <end position="503"/>
    </location>
</feature>
<dbReference type="Gene3D" id="3.40.309.10">
    <property type="entry name" value="Aldehyde Dehydrogenase, Chain A, domain 2"/>
    <property type="match status" value="1"/>
</dbReference>
<evidence type="ECO:0000256" key="1">
    <source>
        <dbReference type="ARBA" id="ARBA00009986"/>
    </source>
</evidence>
<evidence type="ECO:0000256" key="4">
    <source>
        <dbReference type="PIRSR" id="PIRSR036492-1"/>
    </source>
</evidence>
<protein>
    <recommendedName>
        <fullName evidence="3">Aldehyde dehydrogenase</fullName>
    </recommendedName>
</protein>
<dbReference type="PANTHER" id="PTHR43570">
    <property type="entry name" value="ALDEHYDE DEHYDROGENASE"/>
    <property type="match status" value="1"/>
</dbReference>
<sequence>MAAADPALPFASEGEIEAAYLRSKELFATGETKPIAWRLKQLQKLRAMIVKHEATIESAIVADMHRADFEAQIFETRPCIAQIDDTISFITSGSLSRGVSVPLALGTASARVEMVPKGAVLIIGAWNYPAALTLGPLVDVLGAGNTAVIKPSELSPRSASVIGRLLEETFTDGEVLVLHGAVKETTQILKLRWDHIVYTGSSPVGRIVMSAAAKHLTPVTLELGGKCPVIVDTTADMTVACRRIAQARFANAGQTCLAADYVLVERPVADAFIRTMKKTVREFYTDSPQSSPDFGRVVNQRHTRRIASLIEEARSLGGTVVVGGESDIEDCYIAPTVMTDVPLDTTLQREETFGPVLLVQPVDSVDEALERVNAGEKPLALYVFSSDSRTIAKVEKGTLSGSLAINDALMQRGIVSAPFGGVGESGMGSYSAGHGVREFSHHRTVFSNPTLLDIPLRYPPYSGFTKGLIGSLVGTSLPPLSWRQVAVPLGIGVLLFALFYTGYFKGDRLARIQDAFSF</sequence>
<dbReference type="InterPro" id="IPR015590">
    <property type="entry name" value="Aldehyde_DH_dom"/>
</dbReference>
<keyword evidence="2 3" id="KW-0560">Oxidoreductase</keyword>
<dbReference type="Pfam" id="PF00171">
    <property type="entry name" value="Aldedh"/>
    <property type="match status" value="1"/>
</dbReference>
<feature type="active site" evidence="4">
    <location>
        <position position="256"/>
    </location>
</feature>
<dbReference type="InterPro" id="IPR016163">
    <property type="entry name" value="Ald_DH_C"/>
</dbReference>
<feature type="active site" evidence="4">
    <location>
        <position position="222"/>
    </location>
</feature>
<name>A0A5A8DRY6_CAFRO</name>
<dbReference type="PIRSF" id="PIRSF036492">
    <property type="entry name" value="ALDH"/>
    <property type="match status" value="1"/>
</dbReference>
<dbReference type="InterPro" id="IPR016161">
    <property type="entry name" value="Ald_DH/histidinol_DH"/>
</dbReference>
<dbReference type="Gene3D" id="3.40.605.10">
    <property type="entry name" value="Aldehyde Dehydrogenase, Chain A, domain 1"/>
    <property type="match status" value="1"/>
</dbReference>
<evidence type="ECO:0000313" key="8">
    <source>
        <dbReference type="Proteomes" id="UP000325113"/>
    </source>
</evidence>
<comment type="similarity">
    <text evidence="1 3">Belongs to the aldehyde dehydrogenase family.</text>
</comment>
<dbReference type="SUPFAM" id="SSF53720">
    <property type="entry name" value="ALDH-like"/>
    <property type="match status" value="1"/>
</dbReference>
<evidence type="ECO:0000256" key="2">
    <source>
        <dbReference type="ARBA" id="ARBA00023002"/>
    </source>
</evidence>